<proteinExistence type="inferred from homology"/>
<evidence type="ECO:0000256" key="1">
    <source>
        <dbReference type="ARBA" id="ARBA00022679"/>
    </source>
</evidence>
<dbReference type="InterPro" id="IPR016181">
    <property type="entry name" value="Acyl_CoA_acyltransferase"/>
</dbReference>
<dbReference type="InterPro" id="IPR000182">
    <property type="entry name" value="GNAT_dom"/>
</dbReference>
<evidence type="ECO:0000256" key="2">
    <source>
        <dbReference type="ARBA" id="ARBA00023315"/>
    </source>
</evidence>
<evidence type="ECO:0000259" key="4">
    <source>
        <dbReference type="PROSITE" id="PS51186"/>
    </source>
</evidence>
<reference evidence="5 6" key="1">
    <citation type="submission" date="2019-03" db="EMBL/GenBank/DDBJ databases">
        <title>Genomic Encyclopedia of Type Strains, Phase IV (KMG-IV): sequencing the most valuable type-strain genomes for metagenomic binning, comparative biology and taxonomic classification.</title>
        <authorList>
            <person name="Goeker M."/>
        </authorList>
    </citation>
    <scope>NUCLEOTIDE SEQUENCE [LARGE SCALE GENOMIC DNA]</scope>
    <source>
        <strain evidence="5 6">JA181</strain>
    </source>
</reference>
<comment type="similarity">
    <text evidence="3">Belongs to the acetyltransferase family. RimJ subfamily.</text>
</comment>
<keyword evidence="1 5" id="KW-0808">Transferase</keyword>
<keyword evidence="2" id="KW-0012">Acyltransferase</keyword>
<gene>
    <name evidence="5" type="ORF">EV657_12858</name>
</gene>
<name>A0A4R8FB29_9RHOB</name>
<organism evidence="5 6">
    <name type="scientific">Rhodovulum visakhapatnamense</name>
    <dbReference type="NCBI Taxonomy" id="364297"/>
    <lineage>
        <taxon>Bacteria</taxon>
        <taxon>Pseudomonadati</taxon>
        <taxon>Pseudomonadota</taxon>
        <taxon>Alphaproteobacteria</taxon>
        <taxon>Rhodobacterales</taxon>
        <taxon>Paracoccaceae</taxon>
        <taxon>Rhodovulum</taxon>
    </lineage>
</organism>
<dbReference type="GO" id="GO:0016747">
    <property type="term" value="F:acyltransferase activity, transferring groups other than amino-acyl groups"/>
    <property type="evidence" value="ECO:0007669"/>
    <property type="project" value="InterPro"/>
</dbReference>
<dbReference type="SUPFAM" id="SSF55729">
    <property type="entry name" value="Acyl-CoA N-acyltransferases (Nat)"/>
    <property type="match status" value="1"/>
</dbReference>
<dbReference type="PROSITE" id="PS51186">
    <property type="entry name" value="GNAT"/>
    <property type="match status" value="1"/>
</dbReference>
<sequence>MTGAADGFHVETPRLILREFRPEDVTPLLRIGRDRRVAQMMSTLPVRWTRAQATEWIARSRFRGEPGFRLAIEQRGLGLIGVAGLGGAPAMLAYFLDPAVWGRGYATEAMRAFVSAAFARFRGLDVLAADHFADNPGSGRVLEKLGFERLGRGAGRSLARLEPAPNIHYRLIRAKFEARHEIP</sequence>
<dbReference type="AlphaFoldDB" id="A0A4R8FB29"/>
<dbReference type="Pfam" id="PF13302">
    <property type="entry name" value="Acetyltransf_3"/>
    <property type="match status" value="1"/>
</dbReference>
<dbReference type="Proteomes" id="UP000295484">
    <property type="component" value="Unassembled WGS sequence"/>
</dbReference>
<accession>A0A4R8FB29</accession>
<evidence type="ECO:0000256" key="3">
    <source>
        <dbReference type="ARBA" id="ARBA00038502"/>
    </source>
</evidence>
<dbReference type="RefSeq" id="WP_113668491.1">
    <property type="nucleotide sequence ID" value="NZ_SOEB01000028.1"/>
</dbReference>
<protein>
    <submittedName>
        <fullName evidence="5">RimJ/RimL family protein N-acetyltransferase</fullName>
    </submittedName>
</protein>
<feature type="domain" description="N-acetyltransferase" evidence="4">
    <location>
        <begin position="15"/>
        <end position="168"/>
    </location>
</feature>
<dbReference type="EMBL" id="SOEB01000028">
    <property type="protein sequence ID" value="TDX22924.1"/>
    <property type="molecule type" value="Genomic_DNA"/>
</dbReference>
<dbReference type="PANTHER" id="PTHR43792:SF8">
    <property type="entry name" value="[RIBOSOMAL PROTEIN US5]-ALANINE N-ACETYLTRANSFERASE"/>
    <property type="match status" value="1"/>
</dbReference>
<evidence type="ECO:0000313" key="5">
    <source>
        <dbReference type="EMBL" id="TDX22924.1"/>
    </source>
</evidence>
<dbReference type="Gene3D" id="3.40.630.30">
    <property type="match status" value="1"/>
</dbReference>
<dbReference type="InterPro" id="IPR051531">
    <property type="entry name" value="N-acetyltransferase"/>
</dbReference>
<evidence type="ECO:0000313" key="6">
    <source>
        <dbReference type="Proteomes" id="UP000295484"/>
    </source>
</evidence>
<dbReference type="PANTHER" id="PTHR43792">
    <property type="entry name" value="GNAT FAMILY, PUTATIVE (AFU_ORTHOLOGUE AFUA_3G00765)-RELATED-RELATED"/>
    <property type="match status" value="1"/>
</dbReference>
<comment type="caution">
    <text evidence="5">The sequence shown here is derived from an EMBL/GenBank/DDBJ whole genome shotgun (WGS) entry which is preliminary data.</text>
</comment>